<evidence type="ECO:0000313" key="10">
    <source>
        <dbReference type="Proteomes" id="UP001166674"/>
    </source>
</evidence>
<dbReference type="FunFam" id="2.10.110.10:FF:000035">
    <property type="entry name" value="prickle-like protein 2 isoform X1"/>
    <property type="match status" value="1"/>
</dbReference>
<evidence type="ECO:0000256" key="6">
    <source>
        <dbReference type="PROSITE-ProRule" id="PRU00125"/>
    </source>
</evidence>
<dbReference type="InterPro" id="IPR001781">
    <property type="entry name" value="Znf_LIM"/>
</dbReference>
<dbReference type="PROSITE" id="PS51303">
    <property type="entry name" value="PET"/>
    <property type="match status" value="1"/>
</dbReference>
<dbReference type="Proteomes" id="UP001166674">
    <property type="component" value="Unassembled WGS sequence"/>
</dbReference>
<evidence type="ECO:0000256" key="2">
    <source>
        <dbReference type="ARBA" id="ARBA00022723"/>
    </source>
</evidence>
<dbReference type="FunFam" id="2.10.110.10:FF:000005">
    <property type="entry name" value="Testin isoform 1"/>
    <property type="match status" value="1"/>
</dbReference>
<organism evidence="9 10">
    <name type="scientific">Sciurus carolinensis</name>
    <name type="common">Eastern gray squirrel</name>
    <dbReference type="NCBI Taxonomy" id="30640"/>
    <lineage>
        <taxon>Eukaryota</taxon>
        <taxon>Metazoa</taxon>
        <taxon>Chordata</taxon>
        <taxon>Craniata</taxon>
        <taxon>Vertebrata</taxon>
        <taxon>Euteleostomi</taxon>
        <taxon>Mammalia</taxon>
        <taxon>Eutheria</taxon>
        <taxon>Euarchontoglires</taxon>
        <taxon>Glires</taxon>
        <taxon>Rodentia</taxon>
        <taxon>Sciuromorpha</taxon>
        <taxon>Sciuridae</taxon>
        <taxon>Sciurinae</taxon>
        <taxon>Sciurini</taxon>
        <taxon>Sciurus</taxon>
    </lineage>
</organism>
<keyword evidence="5 6" id="KW-0440">LIM domain</keyword>
<proteinExistence type="inferred from homology"/>
<dbReference type="InterPro" id="IPR033726">
    <property type="entry name" value="LIM2_prickle"/>
</dbReference>
<comment type="similarity">
    <text evidence="1">Belongs to the prickle / espinas / testin family.</text>
</comment>
<evidence type="ECO:0000259" key="8">
    <source>
        <dbReference type="PROSITE" id="PS51303"/>
    </source>
</evidence>
<reference evidence="9" key="1">
    <citation type="submission" date="2020-03" db="EMBL/GenBank/DDBJ databases">
        <title>Studies in the Genomics of Life Span.</title>
        <authorList>
            <person name="Glass D."/>
        </authorList>
    </citation>
    <scope>NUCLEOTIDE SEQUENCE</scope>
    <source>
        <strain evidence="9">SUZIE</strain>
        <tissue evidence="9">Muscle</tissue>
    </source>
</reference>
<dbReference type="AlphaFoldDB" id="A0AA41MPS5"/>
<dbReference type="InterPro" id="IPR010442">
    <property type="entry name" value="PET_domain"/>
</dbReference>
<dbReference type="SUPFAM" id="SSF57716">
    <property type="entry name" value="Glucocorticoid receptor-like (DNA-binding domain)"/>
    <property type="match status" value="2"/>
</dbReference>
<evidence type="ECO:0000259" key="7">
    <source>
        <dbReference type="PROSITE" id="PS50023"/>
    </source>
</evidence>
<keyword evidence="4 6" id="KW-0862">Zinc</keyword>
<keyword evidence="2 6" id="KW-0479">Metal-binding</keyword>
<feature type="domain" description="LIM zinc-binding" evidence="7">
    <location>
        <begin position="112"/>
        <end position="171"/>
    </location>
</feature>
<dbReference type="PROSITE" id="PS50023">
    <property type="entry name" value="LIM_DOMAIN_2"/>
    <property type="match status" value="2"/>
</dbReference>
<evidence type="ECO:0000313" key="9">
    <source>
        <dbReference type="EMBL" id="MBZ3875913.1"/>
    </source>
</evidence>
<evidence type="ECO:0000256" key="4">
    <source>
        <dbReference type="ARBA" id="ARBA00022833"/>
    </source>
</evidence>
<dbReference type="CDD" id="cd09418">
    <property type="entry name" value="LIM2_Prickle"/>
    <property type="match status" value="1"/>
</dbReference>
<evidence type="ECO:0000256" key="1">
    <source>
        <dbReference type="ARBA" id="ARBA00008268"/>
    </source>
</evidence>
<accession>A0AA41MPS5</accession>
<dbReference type="PANTHER" id="PTHR24211">
    <property type="entry name" value="LIM DOMAIN-CONTAINING PROTEIN"/>
    <property type="match status" value="1"/>
</dbReference>
<keyword evidence="10" id="KW-1185">Reference proteome</keyword>
<dbReference type="SMART" id="SM00132">
    <property type="entry name" value="LIM"/>
    <property type="match status" value="2"/>
</dbReference>
<keyword evidence="3" id="KW-0677">Repeat</keyword>
<dbReference type="PANTHER" id="PTHR24211:SF18">
    <property type="entry name" value="PRICKLE-LIKE PROTEIN 2"/>
    <property type="match status" value="1"/>
</dbReference>
<gene>
    <name evidence="9" type="ORF">SUZIE_135315</name>
</gene>
<dbReference type="Pfam" id="PF00412">
    <property type="entry name" value="LIM"/>
    <property type="match status" value="2"/>
</dbReference>
<dbReference type="EMBL" id="JAATJV010262039">
    <property type="protein sequence ID" value="MBZ3875913.1"/>
    <property type="molecule type" value="Genomic_DNA"/>
</dbReference>
<dbReference type="Gene3D" id="2.10.110.10">
    <property type="entry name" value="Cysteine Rich Protein"/>
    <property type="match status" value="2"/>
</dbReference>
<dbReference type="GO" id="GO:0008270">
    <property type="term" value="F:zinc ion binding"/>
    <property type="evidence" value="ECO:0007669"/>
    <property type="project" value="InterPro"/>
</dbReference>
<feature type="domain" description="PET" evidence="8">
    <location>
        <begin position="1"/>
        <end position="44"/>
    </location>
</feature>
<name>A0AA41MPS5_SCICA</name>
<dbReference type="InterPro" id="IPR047120">
    <property type="entry name" value="Pk/Esn/Tes"/>
</dbReference>
<feature type="domain" description="LIM zinc-binding" evidence="7">
    <location>
        <begin position="46"/>
        <end position="111"/>
    </location>
</feature>
<sequence>MCAHFRYCNSLDEEEKWELKLFSNQRKHENLGRGKFRPFPVTMTGAICEQCRGQINGRDIAGFASHAGHRVYWHPPCYICTICNELLVDMFYFYQDGKIYCGRHHAECPKPHCAACNEIIFADECTEAEGHHWHMKHFCCFEFKTVLGSQHYIVKEGRPYCCHCFESMYAKYCETCAQHICLSAEGGAKRQKHLSRFSMPDLSKDSRMNVSEKLSNMGTLN</sequence>
<comment type="caution">
    <text evidence="9">The sequence shown here is derived from an EMBL/GenBank/DDBJ whole genome shotgun (WGS) entry which is preliminary data.</text>
</comment>
<evidence type="ECO:0000256" key="3">
    <source>
        <dbReference type="ARBA" id="ARBA00022737"/>
    </source>
</evidence>
<evidence type="ECO:0000256" key="5">
    <source>
        <dbReference type="ARBA" id="ARBA00023038"/>
    </source>
</evidence>
<protein>
    <submittedName>
        <fullName evidence="9">Prickle-like protein 2</fullName>
    </submittedName>
</protein>